<dbReference type="Pfam" id="PF07715">
    <property type="entry name" value="Plug"/>
    <property type="match status" value="1"/>
</dbReference>
<dbReference type="PANTHER" id="PTHR40980:SF3">
    <property type="entry name" value="TONB-DEPENDENT RECEPTOR-LIKE BETA-BARREL DOMAIN-CONTAINING PROTEIN"/>
    <property type="match status" value="1"/>
</dbReference>
<keyword evidence="2 4" id="KW-0472">Membrane</keyword>
<gene>
    <name evidence="7" type="ORF">SAMN05216361_0453</name>
</gene>
<evidence type="ECO:0000259" key="5">
    <source>
        <dbReference type="Pfam" id="PF00593"/>
    </source>
</evidence>
<dbReference type="Gene3D" id="2.170.130.10">
    <property type="entry name" value="TonB-dependent receptor, plug domain"/>
    <property type="match status" value="1"/>
</dbReference>
<dbReference type="EMBL" id="FQWD01000001">
    <property type="protein sequence ID" value="SHF80346.1"/>
    <property type="molecule type" value="Genomic_DNA"/>
</dbReference>
<dbReference type="InterPro" id="IPR000531">
    <property type="entry name" value="Beta-barrel_TonB"/>
</dbReference>
<keyword evidence="3" id="KW-0998">Cell outer membrane</keyword>
<comment type="subcellular location">
    <subcellularLocation>
        <location evidence="1 4">Cell outer membrane</location>
    </subcellularLocation>
</comment>
<dbReference type="InterPro" id="IPR012910">
    <property type="entry name" value="Plug_dom"/>
</dbReference>
<comment type="similarity">
    <text evidence="4">Belongs to the TonB-dependent receptor family.</text>
</comment>
<protein>
    <submittedName>
        <fullName evidence="7">TonB-dependent receptor</fullName>
    </submittedName>
</protein>
<dbReference type="GO" id="GO:0009279">
    <property type="term" value="C:cell outer membrane"/>
    <property type="evidence" value="ECO:0007669"/>
    <property type="project" value="UniProtKB-SubCell"/>
</dbReference>
<dbReference type="InterPro" id="IPR010104">
    <property type="entry name" value="TonB_rcpt_bac"/>
</dbReference>
<keyword evidence="4" id="KW-0798">TonB box</keyword>
<evidence type="ECO:0000256" key="4">
    <source>
        <dbReference type="RuleBase" id="RU003357"/>
    </source>
</evidence>
<proteinExistence type="inferred from homology"/>
<dbReference type="STRING" id="634436.SAMN05216361_0453"/>
<dbReference type="AlphaFoldDB" id="A0A1M5EME1"/>
<dbReference type="InterPro" id="IPR036942">
    <property type="entry name" value="Beta-barrel_TonB_sf"/>
</dbReference>
<accession>A0A1M5EME1</accession>
<dbReference type="Proteomes" id="UP000184520">
    <property type="component" value="Unassembled WGS sequence"/>
</dbReference>
<dbReference type="SUPFAM" id="SSF56935">
    <property type="entry name" value="Porins"/>
    <property type="match status" value="1"/>
</dbReference>
<name>A0A1M5EME1_9ALTE</name>
<dbReference type="PANTHER" id="PTHR40980">
    <property type="entry name" value="PLUG DOMAIN-CONTAINING PROTEIN"/>
    <property type="match status" value="1"/>
</dbReference>
<sequence>MDKRHTQQKSSDGKFKKSLIAMAIVGFTQQAYAQEAPATQEEETEQYETEVIEVKGIRGALETAADLKRSSKTFVDSITATDANVLPDLSVAEALARIPGITVTRFTAGADDFPSPEGSGNLIRGLGFVRSEFNGRDAFSANGGRALDWSAIPPELIGGVDVYKNQSADLIEGGIGGSINLRTLEPFDREGRILIFSADTTYTDLREEWSPSFSVVAGDRWKNSKGEFGLLGSFSTSDLASEIHGFQTAAPNPRDNIPQDAFTGDYIPEAGSVVAVPQGFQLRTNQVDRTRDSFYVAGQWRSPDNDTELTVKYIRVENDSNSVERTTESFTDANSWNRFELSELVVKPFTSDGIARCNGNNESPVGFCDETVPVTGGLMEQGMLTDSGDSWYGAYGLQLSNLGVGIQQESMTDDLSFNLKMRPTDNWMVEVDAHHTTADSKRRELWVGSNTFVQAFYRPDLDNPYLEFSHDPRLAIGDFIFDEGNNQNAWQYPTSTADAGSTFMPFISDGFQDGEGELTAVRADATYQFEGDSWFESVKFGARYSEREQVNRDAGMNWQAASQAWNGGMAMYNNFDTVAHEVVDMSNFYRGGVLGGDNTSFVFVDSNLLRNPHQFFDFYQNEPDLANGAWNPYSANGIERRTQDGKYTPIYEPNQISDITEETLNLYVRLDFYHQLGDGMDIEGNVGLRYTRTQSMSDGELRYNQVWEDTDDVDLPDYPQSAEDRDHPADFLPESVAYLEQASSDRTVDLTDDHFLPSLNVKWNLNDDMLLRFGVSKAVTRPNIQDLRAAQTVSGAFTTVQFDPLPEDDPNFGIARGAEDIFLRSINVNGGNPDLKSTEAVNWDLSFEWYFEDGEYFSAAVFNKDLKNIITFGVDVQDTITLDGESVNYQYVGPVNQADAEIRGIEFSYQDFFDDLPGIWSNLGVQANYTYIDASATPPPAFLDADDDGQPDEGSFANNLRFGRSDLVGQSRHTANLIGIYQDDKFEVRIAYNYRSHYLNNYRDWITGDPLFQRPTSFVDVSLRYDVTDNVQLSFNGANIFDEKSSSEAQIDQSGQRYMRSSFLNDRRFKFGIRYTY</sequence>
<evidence type="ECO:0000256" key="1">
    <source>
        <dbReference type="ARBA" id="ARBA00004442"/>
    </source>
</evidence>
<feature type="domain" description="TonB-dependent receptor plug" evidence="6">
    <location>
        <begin position="69"/>
        <end position="177"/>
    </location>
</feature>
<evidence type="ECO:0000313" key="8">
    <source>
        <dbReference type="Proteomes" id="UP000184520"/>
    </source>
</evidence>
<evidence type="ECO:0000259" key="6">
    <source>
        <dbReference type="Pfam" id="PF07715"/>
    </source>
</evidence>
<dbReference type="Gene3D" id="2.40.170.20">
    <property type="entry name" value="TonB-dependent receptor, beta-barrel domain"/>
    <property type="match status" value="1"/>
</dbReference>
<dbReference type="Pfam" id="PF00593">
    <property type="entry name" value="TonB_dep_Rec_b-barrel"/>
    <property type="match status" value="1"/>
</dbReference>
<dbReference type="InterPro" id="IPR037066">
    <property type="entry name" value="Plug_dom_sf"/>
</dbReference>
<dbReference type="NCBIfam" id="TIGR01782">
    <property type="entry name" value="TonB-Xanth-Caul"/>
    <property type="match status" value="1"/>
</dbReference>
<dbReference type="RefSeq" id="WP_073317168.1">
    <property type="nucleotide sequence ID" value="NZ_FQWD01000001.1"/>
</dbReference>
<evidence type="ECO:0000256" key="2">
    <source>
        <dbReference type="ARBA" id="ARBA00023136"/>
    </source>
</evidence>
<organism evidence="7 8">
    <name type="scientific">Marisediminitalea aggregata</name>
    <dbReference type="NCBI Taxonomy" id="634436"/>
    <lineage>
        <taxon>Bacteria</taxon>
        <taxon>Pseudomonadati</taxon>
        <taxon>Pseudomonadota</taxon>
        <taxon>Gammaproteobacteria</taxon>
        <taxon>Alteromonadales</taxon>
        <taxon>Alteromonadaceae</taxon>
        <taxon>Marisediminitalea</taxon>
    </lineage>
</organism>
<evidence type="ECO:0000256" key="3">
    <source>
        <dbReference type="ARBA" id="ARBA00023237"/>
    </source>
</evidence>
<evidence type="ECO:0000313" key="7">
    <source>
        <dbReference type="EMBL" id="SHF80346.1"/>
    </source>
</evidence>
<keyword evidence="7" id="KW-0675">Receptor</keyword>
<feature type="domain" description="TonB-dependent receptor-like beta-barrel" evidence="5">
    <location>
        <begin position="484"/>
        <end position="1040"/>
    </location>
</feature>
<keyword evidence="8" id="KW-1185">Reference proteome</keyword>
<reference evidence="8" key="1">
    <citation type="submission" date="2016-11" db="EMBL/GenBank/DDBJ databases">
        <authorList>
            <person name="Varghese N."/>
            <person name="Submissions S."/>
        </authorList>
    </citation>
    <scope>NUCLEOTIDE SEQUENCE [LARGE SCALE GENOMIC DNA]</scope>
    <source>
        <strain evidence="8">CGMCC 1.8995</strain>
    </source>
</reference>